<sequence>MGPALSSFRSSPVGSELVRQRSMFRFALVVGLGFATLVGASNLAQAQSATTTPRVVPASLRIRAFGDAVTAGFGVDRSGAALPITDAMECRPKWIGDGTATTAGTRCSSNGSNGPGSPADEVSFSADFGMANKMSWAAQVANQLGAIDFANYAVTGSSLASWLNLPRDDDAPSEGAQHDLLERIERDDPDIVLATIGGEAILQQPAGAVRTCAKSSGDGIERTQFLSCVNALLDQQLVKQRVMAIAFDVLASTQNAKLLFATYLPAEPQFSVLVPWQQTVLAEAINNQIRQAVQGVAESGAAWAKRIDVVEVSFQADRCPSPVIPGPRLLGRTWFTPVSRCGVGASTTPTQLAFTPVSFGTVPSASLQQVMATAAIAVIQRQAWA</sequence>
<feature type="compositionally biased region" description="Low complexity" evidence="1">
    <location>
        <begin position="108"/>
        <end position="118"/>
    </location>
</feature>
<name>A0A6J6DCQ4_9ZZZZ</name>
<gene>
    <name evidence="2" type="ORF">UFOPK1495_01394</name>
</gene>
<feature type="region of interest" description="Disordered" evidence="1">
    <location>
        <begin position="99"/>
        <end position="119"/>
    </location>
</feature>
<evidence type="ECO:0000256" key="1">
    <source>
        <dbReference type="SAM" id="MobiDB-lite"/>
    </source>
</evidence>
<dbReference type="AlphaFoldDB" id="A0A6J6DCQ4"/>
<proteinExistence type="predicted"/>
<dbReference type="Gene3D" id="3.40.50.1110">
    <property type="entry name" value="SGNH hydrolase"/>
    <property type="match status" value="1"/>
</dbReference>
<dbReference type="InterPro" id="IPR036514">
    <property type="entry name" value="SGNH_hydro_sf"/>
</dbReference>
<reference evidence="2" key="1">
    <citation type="submission" date="2020-05" db="EMBL/GenBank/DDBJ databases">
        <authorList>
            <person name="Chiriac C."/>
            <person name="Salcher M."/>
            <person name="Ghai R."/>
            <person name="Kavagutti S V."/>
        </authorList>
    </citation>
    <scope>NUCLEOTIDE SEQUENCE</scope>
</reference>
<organism evidence="2">
    <name type="scientific">freshwater metagenome</name>
    <dbReference type="NCBI Taxonomy" id="449393"/>
    <lineage>
        <taxon>unclassified sequences</taxon>
        <taxon>metagenomes</taxon>
        <taxon>ecological metagenomes</taxon>
    </lineage>
</organism>
<dbReference type="SUPFAM" id="SSF52266">
    <property type="entry name" value="SGNH hydrolase"/>
    <property type="match status" value="1"/>
</dbReference>
<protein>
    <submittedName>
        <fullName evidence="2">Unannotated protein</fullName>
    </submittedName>
</protein>
<dbReference type="EMBL" id="CAEZSU010000166">
    <property type="protein sequence ID" value="CAB4559308.1"/>
    <property type="molecule type" value="Genomic_DNA"/>
</dbReference>
<evidence type="ECO:0000313" key="2">
    <source>
        <dbReference type="EMBL" id="CAB4559308.1"/>
    </source>
</evidence>
<accession>A0A6J6DCQ4</accession>